<dbReference type="EMBL" id="CP077080">
    <property type="protein sequence ID" value="QXI53985.1"/>
    <property type="molecule type" value="Genomic_DNA"/>
</dbReference>
<dbReference type="Pfam" id="PF19619">
    <property type="entry name" value="DUF6124"/>
    <property type="match status" value="1"/>
</dbReference>
<reference evidence="1 2" key="1">
    <citation type="journal article" date="2021" name="Microorganisms">
        <title>The Ever-Expanding Pseudomonas Genus: Description of 43 New Species and Partition of the Pseudomonas putida Group.</title>
        <authorList>
            <person name="Girard L."/>
            <person name="Lood C."/>
            <person name="Hofte M."/>
            <person name="Vandamme P."/>
            <person name="Rokni-Zadeh H."/>
            <person name="van Noort V."/>
            <person name="Lavigne R."/>
            <person name="De Mot R."/>
        </authorList>
    </citation>
    <scope>NUCLEOTIDE SEQUENCE [LARGE SCALE GENOMIC DNA]</scope>
    <source>
        <strain evidence="1 2">SWRI17</strain>
    </source>
</reference>
<name>A0ABX8QF59_PSECO</name>
<keyword evidence="2" id="KW-1185">Reference proteome</keyword>
<gene>
    <name evidence="1" type="ORF">KSS97_03240</name>
</gene>
<protein>
    <recommendedName>
        <fullName evidence="3">DUF3077 domain-containing protein</fullName>
    </recommendedName>
</protein>
<evidence type="ECO:0008006" key="3">
    <source>
        <dbReference type="Google" id="ProtNLM"/>
    </source>
</evidence>
<evidence type="ECO:0000313" key="2">
    <source>
        <dbReference type="Proteomes" id="UP000824066"/>
    </source>
</evidence>
<organism evidence="1 2">
    <name type="scientific">Pseudomonas canavaninivorans</name>
    <dbReference type="NCBI Taxonomy" id="2842348"/>
    <lineage>
        <taxon>Bacteria</taxon>
        <taxon>Pseudomonadati</taxon>
        <taxon>Pseudomonadota</taxon>
        <taxon>Gammaproteobacteria</taxon>
        <taxon>Pseudomonadales</taxon>
        <taxon>Pseudomonadaceae</taxon>
        <taxon>Pseudomonas</taxon>
    </lineage>
</organism>
<dbReference type="Proteomes" id="UP000824066">
    <property type="component" value="Chromosome"/>
</dbReference>
<sequence>MEKVTSHTTQGLTGASNFFTILPNIDTQSLLCHASETLASLNVMSTDLAGELQGAHRSMAMALQQLTELGELLVNRALENLDPPIGLPDASSTNQR</sequence>
<accession>A0ABX8QF59</accession>
<proteinExistence type="predicted"/>
<evidence type="ECO:0000313" key="1">
    <source>
        <dbReference type="EMBL" id="QXI53985.1"/>
    </source>
</evidence>